<sequence>MLTRLMLDLPLWVFALFACLFGALVYPWMIWLVVVAAAGTALGLLGFLVHVLRGGLPLQTPIERATRGRRRSGR</sequence>
<dbReference type="RefSeq" id="WP_164451975.1">
    <property type="nucleotide sequence ID" value="NZ_JAAIJQ010000014.1"/>
</dbReference>
<gene>
    <name evidence="2" type="ORF">G3446_06775</name>
</gene>
<evidence type="ECO:0000256" key="1">
    <source>
        <dbReference type="SAM" id="Phobius"/>
    </source>
</evidence>
<dbReference type="EMBL" id="JAAIJQ010000014">
    <property type="protein sequence ID" value="NEV61596.1"/>
    <property type="molecule type" value="Genomic_DNA"/>
</dbReference>
<evidence type="ECO:0000313" key="2">
    <source>
        <dbReference type="EMBL" id="NEV61596.1"/>
    </source>
</evidence>
<keyword evidence="1" id="KW-0812">Transmembrane</keyword>
<reference evidence="2 3" key="1">
    <citation type="submission" date="2020-02" db="EMBL/GenBank/DDBJ databases">
        <title>Genome sequences of Thiorhodococcus mannitoliphagus and Thiorhodococcus minor, purple sulfur photosynthetic bacteria in the gammaproteobacterial family, Chromatiaceae.</title>
        <authorList>
            <person name="Aviles F.A."/>
            <person name="Meyer T.E."/>
            <person name="Kyndt J.A."/>
        </authorList>
    </citation>
    <scope>NUCLEOTIDE SEQUENCE [LARGE SCALE GENOMIC DNA]</scope>
    <source>
        <strain evidence="2 3">DSM 11518</strain>
    </source>
</reference>
<keyword evidence="1" id="KW-0472">Membrane</keyword>
<feature type="transmembrane region" description="Helical" evidence="1">
    <location>
        <begin position="30"/>
        <end position="52"/>
    </location>
</feature>
<accession>A0A6M0JVN4</accession>
<keyword evidence="1" id="KW-1133">Transmembrane helix</keyword>
<comment type="caution">
    <text evidence="2">The sequence shown here is derived from an EMBL/GenBank/DDBJ whole genome shotgun (WGS) entry which is preliminary data.</text>
</comment>
<evidence type="ECO:0000313" key="3">
    <source>
        <dbReference type="Proteomes" id="UP000483379"/>
    </source>
</evidence>
<organism evidence="2 3">
    <name type="scientific">Thiorhodococcus minor</name>
    <dbReference type="NCBI Taxonomy" id="57489"/>
    <lineage>
        <taxon>Bacteria</taxon>
        <taxon>Pseudomonadati</taxon>
        <taxon>Pseudomonadota</taxon>
        <taxon>Gammaproteobacteria</taxon>
        <taxon>Chromatiales</taxon>
        <taxon>Chromatiaceae</taxon>
        <taxon>Thiorhodococcus</taxon>
    </lineage>
</organism>
<feature type="transmembrane region" description="Helical" evidence="1">
    <location>
        <begin position="7"/>
        <end position="24"/>
    </location>
</feature>
<protein>
    <recommendedName>
        <fullName evidence="4">DUF4175 domain-containing protein</fullName>
    </recommendedName>
</protein>
<name>A0A6M0JVN4_9GAMM</name>
<keyword evidence="3" id="KW-1185">Reference proteome</keyword>
<evidence type="ECO:0008006" key="4">
    <source>
        <dbReference type="Google" id="ProtNLM"/>
    </source>
</evidence>
<dbReference type="PROSITE" id="PS51257">
    <property type="entry name" value="PROKAR_LIPOPROTEIN"/>
    <property type="match status" value="1"/>
</dbReference>
<proteinExistence type="predicted"/>
<dbReference type="Proteomes" id="UP000483379">
    <property type="component" value="Unassembled WGS sequence"/>
</dbReference>
<dbReference type="AlphaFoldDB" id="A0A6M0JVN4"/>